<dbReference type="Gene3D" id="2.60.40.380">
    <property type="entry name" value="Purple acid phosphatase-like, N-terminal"/>
    <property type="match status" value="1"/>
</dbReference>
<dbReference type="InterPro" id="IPR032093">
    <property type="entry name" value="PhoD_N"/>
</dbReference>
<dbReference type="PANTHER" id="PTHR43606:SF2">
    <property type="entry name" value="ALKALINE PHOSPHATASE FAMILY PROTEIN (AFU_ORTHOLOGUE AFUA_5G03860)"/>
    <property type="match status" value="1"/>
</dbReference>
<evidence type="ECO:0000313" key="4">
    <source>
        <dbReference type="EMBL" id="MBL6454802.1"/>
    </source>
</evidence>
<evidence type="ECO:0000259" key="2">
    <source>
        <dbReference type="Pfam" id="PF09423"/>
    </source>
</evidence>
<organism evidence="4 5">
    <name type="scientific">Belnapia mucosa</name>
    <dbReference type="NCBI Taxonomy" id="2804532"/>
    <lineage>
        <taxon>Bacteria</taxon>
        <taxon>Pseudomonadati</taxon>
        <taxon>Pseudomonadota</taxon>
        <taxon>Alphaproteobacteria</taxon>
        <taxon>Acetobacterales</taxon>
        <taxon>Roseomonadaceae</taxon>
        <taxon>Belnapia</taxon>
    </lineage>
</organism>
<dbReference type="InterPro" id="IPR018946">
    <property type="entry name" value="PhoD-like_MPP"/>
</dbReference>
<feature type="compositionally biased region" description="Low complexity" evidence="1">
    <location>
        <begin position="445"/>
        <end position="460"/>
    </location>
</feature>
<dbReference type="SUPFAM" id="SSF56300">
    <property type="entry name" value="Metallo-dependent phosphatases"/>
    <property type="match status" value="1"/>
</dbReference>
<reference evidence="4 5" key="1">
    <citation type="submission" date="2021-01" db="EMBL/GenBank/DDBJ databases">
        <title>Belnapia mucosa sp. nov. and Belnapia arida sp. nov., isolated from the Tabernas Desert (Almeria, Spain).</title>
        <authorList>
            <person name="Molina-Menor E."/>
            <person name="Vidal-Verdu A."/>
            <person name="Calonge A."/>
            <person name="Satari L."/>
            <person name="Pereto Magraner J."/>
            <person name="Porcar Miralles M."/>
        </authorList>
    </citation>
    <scope>NUCLEOTIDE SEQUENCE [LARGE SCALE GENOMIC DNA]</scope>
    <source>
        <strain evidence="4 5">T6</strain>
    </source>
</reference>
<dbReference type="PANTHER" id="PTHR43606">
    <property type="entry name" value="PHOSPHATASE, PUTATIVE (AFU_ORTHOLOGUE AFUA_6G08710)-RELATED"/>
    <property type="match status" value="1"/>
</dbReference>
<proteinExistence type="predicted"/>
<dbReference type="Pfam" id="PF09423">
    <property type="entry name" value="PhoD"/>
    <property type="match status" value="1"/>
</dbReference>
<feature type="region of interest" description="Disordered" evidence="1">
    <location>
        <begin position="420"/>
        <end position="460"/>
    </location>
</feature>
<sequence>MPALLLAGTGFGRAADAPFTLGVASGDPWPDSVVIWTRLAPEPLAPLGGMPPGAVVEVGWEVAEDPGFTRIVARGTETAHAAEGFSIHAEPRGLRPGRPYWYRFHAEGVPSPVGRSRTAPAPGTAAPVRFVNAGCQHLEHGWFTAWRHIAEEELEFVFHYGDYIYEFAGRQPGQAGGFGPTIRSHAGGQCRSLEDYRQRYAQYHADPDLAAAHAAHPFIASFDDHEVENNWAGAQSQQDGRSRRHPVALPKAAFLAQRAAAFQAWWEAMPLRRAQRPQGADILAHRRLGFGGLVDLHVLDTRQYRDDQPCGDVNGPACPEVARPEAQMLGAAQEDWLMRGLGASAARWQVLAQQVMLMPRRFANDAISMDKWDAYPAARDRLLRGFAERRIANAVVLSGDVHNAWAGELGWTRRGRWWRASSPPPASAAPGTGRRRCSRPPPPWRATRISASSTTAAAMPCTRRGRTGWRRCSARCRK</sequence>
<dbReference type="CDD" id="cd07389">
    <property type="entry name" value="MPP_PhoD"/>
    <property type="match status" value="1"/>
</dbReference>
<name>A0ABS1UZB2_9PROT</name>
<evidence type="ECO:0000313" key="5">
    <source>
        <dbReference type="Proteomes" id="UP000606490"/>
    </source>
</evidence>
<dbReference type="InterPro" id="IPR029052">
    <property type="entry name" value="Metallo-depent_PP-like"/>
</dbReference>
<evidence type="ECO:0000256" key="1">
    <source>
        <dbReference type="SAM" id="MobiDB-lite"/>
    </source>
</evidence>
<comment type="caution">
    <text evidence="4">The sequence shown here is derived from an EMBL/GenBank/DDBJ whole genome shotgun (WGS) entry which is preliminary data.</text>
</comment>
<protein>
    <submittedName>
        <fullName evidence="4">Alkaline phosphatase D family protein</fullName>
    </submittedName>
</protein>
<dbReference type="Gene3D" id="3.60.21.70">
    <property type="entry name" value="PhoD-like phosphatase"/>
    <property type="match status" value="1"/>
</dbReference>
<dbReference type="Proteomes" id="UP000606490">
    <property type="component" value="Unassembled WGS sequence"/>
</dbReference>
<dbReference type="RefSeq" id="WP_202824540.1">
    <property type="nucleotide sequence ID" value="NZ_JAEUXJ010000002.1"/>
</dbReference>
<feature type="domain" description="Phospholipase D N-terminal" evidence="3">
    <location>
        <begin position="21"/>
        <end position="118"/>
    </location>
</feature>
<dbReference type="InterPro" id="IPR052900">
    <property type="entry name" value="Phospholipid_Metab_Enz"/>
</dbReference>
<keyword evidence="5" id="KW-1185">Reference proteome</keyword>
<dbReference type="Pfam" id="PF16655">
    <property type="entry name" value="PhoD_N"/>
    <property type="match status" value="1"/>
</dbReference>
<dbReference type="EMBL" id="JAEUXJ010000002">
    <property type="protein sequence ID" value="MBL6454802.1"/>
    <property type="molecule type" value="Genomic_DNA"/>
</dbReference>
<accession>A0ABS1UZB2</accession>
<dbReference type="InterPro" id="IPR038607">
    <property type="entry name" value="PhoD-like_sf"/>
</dbReference>
<evidence type="ECO:0000259" key="3">
    <source>
        <dbReference type="Pfam" id="PF16655"/>
    </source>
</evidence>
<feature type="domain" description="PhoD-like phosphatase metallophosphatase" evidence="2">
    <location>
        <begin position="130"/>
        <end position="411"/>
    </location>
</feature>
<gene>
    <name evidence="4" type="ORF">JMJ55_05665</name>
</gene>